<dbReference type="SUPFAM" id="SSF52540">
    <property type="entry name" value="P-loop containing nucleoside triphosphate hydrolases"/>
    <property type="match status" value="1"/>
</dbReference>
<dbReference type="PANTHER" id="PTHR30050">
    <property type="entry name" value="CHROMOSOMAL REPLICATION INITIATOR PROTEIN DNAA"/>
    <property type="match status" value="1"/>
</dbReference>
<proteinExistence type="predicted"/>
<feature type="domain" description="IstB-like ATP-binding" evidence="1">
    <location>
        <begin position="9"/>
        <end position="245"/>
    </location>
</feature>
<name>A0A167PBM2_9GAMM</name>
<dbReference type="CDD" id="cd00009">
    <property type="entry name" value="AAA"/>
    <property type="match status" value="1"/>
</dbReference>
<reference evidence="2 3" key="1">
    <citation type="submission" date="2013-07" db="EMBL/GenBank/DDBJ databases">
        <title>Comparative Genomic and Metabolomic Analysis of Twelve Strains of Pseudoalteromonas luteoviolacea.</title>
        <authorList>
            <person name="Vynne N.G."/>
            <person name="Mansson M."/>
            <person name="Gram L."/>
        </authorList>
    </citation>
    <scope>NUCLEOTIDE SEQUENCE [LARGE SCALE GENOMIC DNA]</scope>
    <source>
        <strain evidence="2 3">S4060-1</strain>
    </source>
</reference>
<accession>A0A167PBM2</accession>
<gene>
    <name evidence="2" type="ORF">N478_00055</name>
</gene>
<dbReference type="RefSeq" id="WP_063379478.1">
    <property type="nucleotide sequence ID" value="NZ_AUXX01000001.1"/>
</dbReference>
<evidence type="ECO:0000313" key="2">
    <source>
        <dbReference type="EMBL" id="KZN70327.1"/>
    </source>
</evidence>
<organism evidence="2 3">
    <name type="scientific">Pseudoalteromonas luteoviolacea S4060-1</name>
    <dbReference type="NCBI Taxonomy" id="1365257"/>
    <lineage>
        <taxon>Bacteria</taxon>
        <taxon>Pseudomonadati</taxon>
        <taxon>Pseudomonadota</taxon>
        <taxon>Gammaproteobacteria</taxon>
        <taxon>Alteromonadales</taxon>
        <taxon>Pseudoalteromonadaceae</taxon>
        <taxon>Pseudoalteromonas</taxon>
    </lineage>
</organism>
<dbReference type="Gene3D" id="3.40.50.300">
    <property type="entry name" value="P-loop containing nucleotide triphosphate hydrolases"/>
    <property type="match status" value="1"/>
</dbReference>
<evidence type="ECO:0000259" key="1">
    <source>
        <dbReference type="Pfam" id="PF01695"/>
    </source>
</evidence>
<dbReference type="GO" id="GO:0005524">
    <property type="term" value="F:ATP binding"/>
    <property type="evidence" value="ECO:0007669"/>
    <property type="project" value="InterPro"/>
</dbReference>
<dbReference type="PANTHER" id="PTHR30050:SF4">
    <property type="entry name" value="ATP-BINDING PROTEIN RV3427C IN INSERTION SEQUENCE-RELATED"/>
    <property type="match status" value="1"/>
</dbReference>
<dbReference type="AlphaFoldDB" id="A0A167PBM2"/>
<dbReference type="PIRSF" id="PIRSF003073">
    <property type="entry name" value="DNAC_TnpB_IstB"/>
    <property type="match status" value="1"/>
</dbReference>
<dbReference type="GO" id="GO:0006260">
    <property type="term" value="P:DNA replication"/>
    <property type="evidence" value="ECO:0007669"/>
    <property type="project" value="TreeGrafter"/>
</dbReference>
<dbReference type="PATRIC" id="fig|1365257.3.peg.11"/>
<sequence>MNTRELSARYKNLKLHGAAQVVDKLQLKDPMPSMDVLNILNDIVVSQENYVAANRQVRLKRAAKLRWPDAKVEDYDYGCESEGVQYLIDKACQGEWVDEHLHQVITGSSGTGKTTLACGFANKLLLNGYTVQMWRYNDLIFELSLHQKEGTYPQFLKKLCKFAVLVIDDWALFPLENTQRQMLYELIERREQLGSLIITSQYDFSDWHAAIGEQTIADAVLDRISSMSEHIALKGDPKRISHRSKGATHEI</sequence>
<dbReference type="Pfam" id="PF01695">
    <property type="entry name" value="IstB_IS21"/>
    <property type="match status" value="1"/>
</dbReference>
<protein>
    <recommendedName>
        <fullName evidence="1">IstB-like ATP-binding domain-containing protein</fullName>
    </recommendedName>
</protein>
<evidence type="ECO:0000313" key="3">
    <source>
        <dbReference type="Proteomes" id="UP000076661"/>
    </source>
</evidence>
<dbReference type="InterPro" id="IPR028350">
    <property type="entry name" value="DNAC/IstB-like"/>
</dbReference>
<dbReference type="InterPro" id="IPR002611">
    <property type="entry name" value="IstB_ATP-bd"/>
</dbReference>
<comment type="caution">
    <text evidence="2">The sequence shown here is derived from an EMBL/GenBank/DDBJ whole genome shotgun (WGS) entry which is preliminary data.</text>
</comment>
<dbReference type="EMBL" id="AUXX01000001">
    <property type="protein sequence ID" value="KZN70327.1"/>
    <property type="molecule type" value="Genomic_DNA"/>
</dbReference>
<dbReference type="Proteomes" id="UP000076661">
    <property type="component" value="Unassembled WGS sequence"/>
</dbReference>
<dbReference type="InterPro" id="IPR027417">
    <property type="entry name" value="P-loop_NTPase"/>
</dbReference>